<dbReference type="InterPro" id="IPR016024">
    <property type="entry name" value="ARM-type_fold"/>
</dbReference>
<dbReference type="Pfam" id="PF13646">
    <property type="entry name" value="HEAT_2"/>
    <property type="match status" value="1"/>
</dbReference>
<organism evidence="1">
    <name type="scientific">Chlamydia pneumoniae</name>
    <name type="common">Chlamydophila pneumoniae</name>
    <dbReference type="NCBI Taxonomy" id="83558"/>
    <lineage>
        <taxon>Bacteria</taxon>
        <taxon>Pseudomonadati</taxon>
        <taxon>Chlamydiota</taxon>
        <taxon>Chlamydiia</taxon>
        <taxon>Chlamydiales</taxon>
        <taxon>Chlamydiaceae</taxon>
        <taxon>Chlamydia/Chlamydophila group</taxon>
        <taxon>Chlamydia</taxon>
    </lineage>
</organism>
<accession>A0A0F7X0P3</accession>
<evidence type="ECO:0000313" key="1">
    <source>
        <dbReference type="EMBL" id="CRI42147.1"/>
    </source>
</evidence>
<gene>
    <name evidence="1" type="ORF">BN1224_DC9_AE_00110</name>
</gene>
<reference evidence="1" key="1">
    <citation type="submission" date="2015-05" db="EMBL/GenBank/DDBJ databases">
        <authorList>
            <person name="Rattei Thomas"/>
        </authorList>
    </citation>
    <scope>NUCLEOTIDE SEQUENCE</scope>
    <source>
        <strain evidence="1">DC9</strain>
    </source>
</reference>
<sequence>MGLFHLTLFGLLLCSLPISLVAKFPESVGHKILYISTQSTQQALATYLEALDAYGDHDFFVLRKIGEDYLKQSIHSSDPQTRKSTIIGAGLAGSSEALDVLSQAMETADPLQQLLVLSAVSGHLGKTSDDLLFKALASPYPVIRLEAAYRLANLKNTKVIDHLHSFIHKLPEEIQCLSAAIFLRLETEESDAYIRDLLAAKKSAIRSATALQIGEYQQKRFLPTLRNLLTSASPQDQEAVLYALGKLKDGQSYYNIKKQLQKPDVDVTLAAAQALIALGKEEDALPVIKKQALEERPRALYALRHLPSEIGIPIALPIFLKTKNSQAKLNVALALLELGCDTPKLLEYITEWLVQPHYNETLALSFSKGRTLQNWKRVNIIVPQDPQERERLLSTTRGLEEQILTFLFRLPKEAYLPCIYKLLASQKTQLATTAISFLSHTSHQEALDLLFQAAKLPGEPIIRAYADLAIYNLTKDPEKKRSLHDYAKKLIQETLLFVDTENQRPHPSMPYLRYQVTPESRTKLMLDILETLATSKSSEDIRLLIQLMTEGDAKNFPVLAGLLIKIVE</sequence>
<name>A0A0F7X0P3_CHLPN</name>
<dbReference type="AlphaFoldDB" id="A0A0F7X0P3"/>
<dbReference type="EMBL" id="LN847013">
    <property type="protein sequence ID" value="CRI42147.1"/>
    <property type="molecule type" value="Genomic_DNA"/>
</dbReference>
<protein>
    <submittedName>
        <fullName evidence="1">Uncharacterized protein</fullName>
    </submittedName>
</protein>
<proteinExistence type="predicted"/>
<dbReference type="SUPFAM" id="SSF48371">
    <property type="entry name" value="ARM repeat"/>
    <property type="match status" value="1"/>
</dbReference>
<dbReference type="Gene3D" id="1.25.10.10">
    <property type="entry name" value="Leucine-rich Repeat Variant"/>
    <property type="match status" value="2"/>
</dbReference>
<dbReference type="InterPro" id="IPR011989">
    <property type="entry name" value="ARM-like"/>
</dbReference>